<evidence type="ECO:0000256" key="1">
    <source>
        <dbReference type="SAM" id="SignalP"/>
    </source>
</evidence>
<dbReference type="VEuPathDB" id="FungiDB:DD237_005197"/>
<dbReference type="SUPFAM" id="SSF100895">
    <property type="entry name" value="Kazal-type serine protease inhibitors"/>
    <property type="match status" value="1"/>
</dbReference>
<evidence type="ECO:0000313" key="4">
    <source>
        <dbReference type="Proteomes" id="UP000282087"/>
    </source>
</evidence>
<protein>
    <recommendedName>
        <fullName evidence="2">Kazal-like domain-containing protein</fullName>
    </recommendedName>
</protein>
<dbReference type="AlphaFoldDB" id="A0A3M6VS41"/>
<dbReference type="InterPro" id="IPR036058">
    <property type="entry name" value="Kazal_dom_sf"/>
</dbReference>
<keyword evidence="4" id="KW-1185">Reference proteome</keyword>
<name>A0A3M6VS41_9STRA</name>
<feature type="domain" description="Kazal-like" evidence="2">
    <location>
        <begin position="66"/>
        <end position="91"/>
    </location>
</feature>
<dbReference type="Gene3D" id="3.30.60.30">
    <property type="match status" value="1"/>
</dbReference>
<evidence type="ECO:0000313" key="3">
    <source>
        <dbReference type="EMBL" id="RMX68861.1"/>
    </source>
</evidence>
<sequence>MKTNGIMMVAAWLVVVCSVHGDDSTPEEKKLRVVSQVHANPAVFVSVEENRSKRNGHCVDTGAINQDPVCASNGKQYMNEDVFEFHKCLVQAKYGEIIEIVDMDVCKNAQKEDYANVYYVSVVSFKALNTRNRRSKPARPRTGLK</sequence>
<accession>A0A3M6VS41</accession>
<feature type="signal peptide" evidence="1">
    <location>
        <begin position="1"/>
        <end position="21"/>
    </location>
</feature>
<dbReference type="InterPro" id="IPR002350">
    <property type="entry name" value="Kazal_dom"/>
</dbReference>
<evidence type="ECO:0000259" key="2">
    <source>
        <dbReference type="Pfam" id="PF07648"/>
    </source>
</evidence>
<dbReference type="Pfam" id="PF07648">
    <property type="entry name" value="Kazal_2"/>
    <property type="match status" value="1"/>
</dbReference>
<dbReference type="EMBL" id="QLLG01000050">
    <property type="protein sequence ID" value="RMX68861.1"/>
    <property type="molecule type" value="Genomic_DNA"/>
</dbReference>
<organism evidence="3 4">
    <name type="scientific">Peronospora effusa</name>
    <dbReference type="NCBI Taxonomy" id="542832"/>
    <lineage>
        <taxon>Eukaryota</taxon>
        <taxon>Sar</taxon>
        <taxon>Stramenopiles</taxon>
        <taxon>Oomycota</taxon>
        <taxon>Peronosporomycetes</taxon>
        <taxon>Peronosporales</taxon>
        <taxon>Peronosporaceae</taxon>
        <taxon>Peronospora</taxon>
    </lineage>
</organism>
<dbReference type="Proteomes" id="UP000282087">
    <property type="component" value="Unassembled WGS sequence"/>
</dbReference>
<reference evidence="3 4" key="1">
    <citation type="submission" date="2018-06" db="EMBL/GenBank/DDBJ databases">
        <title>Comparative genomics of downy mildews reveals potential adaptations to biotrophy.</title>
        <authorList>
            <person name="Fletcher K."/>
            <person name="Klosterman S.J."/>
            <person name="Derevnina L."/>
            <person name="Martin F."/>
            <person name="Koike S."/>
            <person name="Reyes Chin-Wo S."/>
            <person name="Mou B."/>
            <person name="Michelmore R."/>
        </authorList>
    </citation>
    <scope>NUCLEOTIDE SEQUENCE [LARGE SCALE GENOMIC DNA]</scope>
    <source>
        <strain evidence="3 4">R14</strain>
    </source>
</reference>
<comment type="caution">
    <text evidence="3">The sequence shown here is derived from an EMBL/GenBank/DDBJ whole genome shotgun (WGS) entry which is preliminary data.</text>
</comment>
<dbReference type="CDD" id="cd00104">
    <property type="entry name" value="KAZAL_FS"/>
    <property type="match status" value="1"/>
</dbReference>
<feature type="chain" id="PRO_5018030165" description="Kazal-like domain-containing protein" evidence="1">
    <location>
        <begin position="22"/>
        <end position="145"/>
    </location>
</feature>
<proteinExistence type="predicted"/>
<keyword evidence="1" id="KW-0732">Signal</keyword>
<gene>
    <name evidence="3" type="ORF">DD238_003977</name>
</gene>